<protein>
    <submittedName>
        <fullName evidence="1">Transcriptional regulator with XRE-family HTH domain</fullName>
    </submittedName>
</protein>
<sequence>MNEKGLSPGDILKKIRKELGFKQHEIAGDDITRNLISLIENNRASLNRGNAEILVRNINNLCRMKGIDLELEFKDLFISGIYDAKSKAITYTEFLKDVIRERKVIKESDINEISVFLSKWDLLPQNSLLFSLIGDYYRTLNKCNKAYFYYIKAFENVVKIKNDNSMLVSLCKKAVDCGFKLGRLSECLEFLDITESHLPAKDFENLSQIWFQKATIKLKLKDYDSAFKEIESIETHIEGEDFLRYIDLEILKYTLYKETGNQRKAVDILKSLKSKIPDTDIDMNLLINSYFLDIYYPKKNLPKLKIYLKYFEEKIDELEDSSPYDIQILRSAAFGYLNMKKIESAREYLSMAFIRSVSISDYISFKNIAYEIIDSNSNEFCEELKNMLVFSFRNSMSEMEDSLIIDSFNYFKEMGKTEFILEVLSNKRSAK</sequence>
<evidence type="ECO:0000313" key="2">
    <source>
        <dbReference type="Proteomes" id="UP001314903"/>
    </source>
</evidence>
<dbReference type="SUPFAM" id="SSF48452">
    <property type="entry name" value="TPR-like"/>
    <property type="match status" value="1"/>
</dbReference>
<organism evidence="1 2">
    <name type="scientific">Acetoanaerobium pronyense</name>
    <dbReference type="NCBI Taxonomy" id="1482736"/>
    <lineage>
        <taxon>Bacteria</taxon>
        <taxon>Bacillati</taxon>
        <taxon>Bacillota</taxon>
        <taxon>Clostridia</taxon>
        <taxon>Peptostreptococcales</taxon>
        <taxon>Filifactoraceae</taxon>
        <taxon>Acetoanaerobium</taxon>
    </lineage>
</organism>
<keyword evidence="2" id="KW-1185">Reference proteome</keyword>
<dbReference type="Proteomes" id="UP001314903">
    <property type="component" value="Unassembled WGS sequence"/>
</dbReference>
<proteinExistence type="predicted"/>
<dbReference type="Gene3D" id="1.25.40.10">
    <property type="entry name" value="Tetratricopeptide repeat domain"/>
    <property type="match status" value="1"/>
</dbReference>
<dbReference type="EMBL" id="JAGGLI010000005">
    <property type="protein sequence ID" value="MBP2026920.1"/>
    <property type="molecule type" value="Genomic_DNA"/>
</dbReference>
<reference evidence="1 2" key="1">
    <citation type="submission" date="2021-03" db="EMBL/GenBank/DDBJ databases">
        <title>Genomic Encyclopedia of Type Strains, Phase IV (KMG-IV): sequencing the most valuable type-strain genomes for metagenomic binning, comparative biology and taxonomic classification.</title>
        <authorList>
            <person name="Goeker M."/>
        </authorList>
    </citation>
    <scope>NUCLEOTIDE SEQUENCE [LARGE SCALE GENOMIC DNA]</scope>
    <source>
        <strain evidence="1 2">DSM 27512</strain>
    </source>
</reference>
<evidence type="ECO:0000313" key="1">
    <source>
        <dbReference type="EMBL" id="MBP2026920.1"/>
    </source>
</evidence>
<name>A0ABS4KGK7_9FIRM</name>
<gene>
    <name evidence="1" type="ORF">J2Z35_000712</name>
</gene>
<dbReference type="InterPro" id="IPR001387">
    <property type="entry name" value="Cro/C1-type_HTH"/>
</dbReference>
<accession>A0ABS4KGK7</accession>
<comment type="caution">
    <text evidence="1">The sequence shown here is derived from an EMBL/GenBank/DDBJ whole genome shotgun (WGS) entry which is preliminary data.</text>
</comment>
<dbReference type="RefSeq" id="WP_209659404.1">
    <property type="nucleotide sequence ID" value="NZ_JAGGLI010000005.1"/>
</dbReference>
<dbReference type="CDD" id="cd00093">
    <property type="entry name" value="HTH_XRE"/>
    <property type="match status" value="1"/>
</dbReference>
<dbReference type="SUPFAM" id="SSF47413">
    <property type="entry name" value="lambda repressor-like DNA-binding domains"/>
    <property type="match status" value="1"/>
</dbReference>
<dbReference type="InterPro" id="IPR010982">
    <property type="entry name" value="Lambda_DNA-bd_dom_sf"/>
</dbReference>
<dbReference type="InterPro" id="IPR011990">
    <property type="entry name" value="TPR-like_helical_dom_sf"/>
</dbReference>